<protein>
    <submittedName>
        <fullName evidence="5">AraC family transcriptional regulator</fullName>
    </submittedName>
</protein>
<evidence type="ECO:0000313" key="5">
    <source>
        <dbReference type="EMBL" id="MCQ9209341.1"/>
    </source>
</evidence>
<reference evidence="5" key="3">
    <citation type="journal article" date="2023" name="Microbiol. Resour. Announc.">
        <title>Draft Genome Sequence of Granulicatella sp. Strain S8, Isolated from a Marine Fish, Seriola quinqueradiata.</title>
        <authorList>
            <person name="Lee M."/>
            <person name="Farooq A."/>
            <person name="Jeong J.B."/>
            <person name="Jung M.Y."/>
        </authorList>
    </citation>
    <scope>NUCLEOTIDE SEQUENCE</scope>
    <source>
        <strain evidence="5">S8</strain>
    </source>
</reference>
<evidence type="ECO:0000256" key="3">
    <source>
        <dbReference type="ARBA" id="ARBA00023163"/>
    </source>
</evidence>
<sequence length="278" mass="32715">MEYNIEHFTNSTLSSHGCTKETIHFAPHLHNHFELNLFLQGDIRFFIDGETFKPTHGDLFLMNNTQIHGPKIMSDSTYERAIIHFSPKIVQSFSNQTTELLNIFHQKKGLHLSEEEISEFVTITDKLVELERDGMEEFGNNLLQQAYLAQILVMINRNKYRKVQEDSFLINHELSPLMQEIIQFIQKHLDQHISLAMIEKSFKLNKHYLNRMFKKELDTSIYSFIQLNKISLAKKLLHEEMDVNTVCEQLGYKDYTTFARAFKRVTNLSPKNYVKIIK</sequence>
<evidence type="ECO:0000259" key="4">
    <source>
        <dbReference type="PROSITE" id="PS01124"/>
    </source>
</evidence>
<dbReference type="EMBL" id="JANHNZ010000001">
    <property type="protein sequence ID" value="MCQ9209341.1"/>
    <property type="molecule type" value="Genomic_DNA"/>
</dbReference>
<accession>A0ABT1WLD9</accession>
<dbReference type="InterPro" id="IPR009057">
    <property type="entry name" value="Homeodomain-like_sf"/>
</dbReference>
<dbReference type="Pfam" id="PF02311">
    <property type="entry name" value="AraC_binding"/>
    <property type="match status" value="1"/>
</dbReference>
<keyword evidence="1" id="KW-0805">Transcription regulation</keyword>
<dbReference type="InterPro" id="IPR014710">
    <property type="entry name" value="RmlC-like_jellyroll"/>
</dbReference>
<dbReference type="Gene3D" id="2.60.120.10">
    <property type="entry name" value="Jelly Rolls"/>
    <property type="match status" value="1"/>
</dbReference>
<dbReference type="PROSITE" id="PS00041">
    <property type="entry name" value="HTH_ARAC_FAMILY_1"/>
    <property type="match status" value="1"/>
</dbReference>
<dbReference type="PANTHER" id="PTHR43280">
    <property type="entry name" value="ARAC-FAMILY TRANSCRIPTIONAL REGULATOR"/>
    <property type="match status" value="1"/>
</dbReference>
<dbReference type="Gene3D" id="1.10.10.60">
    <property type="entry name" value="Homeodomain-like"/>
    <property type="match status" value="2"/>
</dbReference>
<dbReference type="SUPFAM" id="SSF46689">
    <property type="entry name" value="Homeodomain-like"/>
    <property type="match status" value="2"/>
</dbReference>
<evidence type="ECO:0000313" key="6">
    <source>
        <dbReference type="Proteomes" id="UP001059480"/>
    </source>
</evidence>
<dbReference type="RefSeq" id="WP_256944444.1">
    <property type="nucleotide sequence ID" value="NZ_JANHNZ010000001.1"/>
</dbReference>
<name>A0ABT1WLD9_9LACT</name>
<dbReference type="InterPro" id="IPR037923">
    <property type="entry name" value="HTH-like"/>
</dbReference>
<feature type="domain" description="HTH araC/xylS-type" evidence="4">
    <location>
        <begin position="179"/>
        <end position="276"/>
    </location>
</feature>
<evidence type="ECO:0000256" key="1">
    <source>
        <dbReference type="ARBA" id="ARBA00023015"/>
    </source>
</evidence>
<dbReference type="SMART" id="SM00342">
    <property type="entry name" value="HTH_ARAC"/>
    <property type="match status" value="1"/>
</dbReference>
<keyword evidence="2" id="KW-0238">DNA-binding</keyword>
<dbReference type="Pfam" id="PF12833">
    <property type="entry name" value="HTH_18"/>
    <property type="match status" value="1"/>
</dbReference>
<dbReference type="InterPro" id="IPR018062">
    <property type="entry name" value="HTH_AraC-typ_CS"/>
</dbReference>
<reference evidence="5" key="2">
    <citation type="journal article" date="2023" name="Curr. Microbiol.">
        <title>Granulicatella seriolae sp. nov., a Novel Facultative Anaerobe Isolated from Yellowtail Marine Fish.</title>
        <authorList>
            <person name="Lee M."/>
            <person name="Choi Y.J."/>
            <person name="Farooq A."/>
            <person name="Jeong J.B."/>
            <person name="Jung M.Y."/>
        </authorList>
    </citation>
    <scope>NUCLEOTIDE SEQUENCE</scope>
    <source>
        <strain evidence="5">S8</strain>
    </source>
</reference>
<evidence type="ECO:0000256" key="2">
    <source>
        <dbReference type="ARBA" id="ARBA00023125"/>
    </source>
</evidence>
<keyword evidence="3" id="KW-0804">Transcription</keyword>
<proteinExistence type="predicted"/>
<keyword evidence="6" id="KW-1185">Reference proteome</keyword>
<dbReference type="SUPFAM" id="SSF51215">
    <property type="entry name" value="Regulatory protein AraC"/>
    <property type="match status" value="1"/>
</dbReference>
<reference evidence="5" key="1">
    <citation type="submission" date="2022-07" db="EMBL/GenBank/DDBJ databases">
        <authorList>
            <person name="Jung M.-Y."/>
            <person name="Lee M."/>
        </authorList>
    </citation>
    <scope>NUCLEOTIDE SEQUENCE</scope>
    <source>
        <strain evidence="5">S8</strain>
    </source>
</reference>
<gene>
    <name evidence="5" type="ORF">NPA36_02010</name>
</gene>
<organism evidence="5 6">
    <name type="scientific">Granulicatella seriolae</name>
    <dbReference type="NCBI Taxonomy" id="2967226"/>
    <lineage>
        <taxon>Bacteria</taxon>
        <taxon>Bacillati</taxon>
        <taxon>Bacillota</taxon>
        <taxon>Bacilli</taxon>
        <taxon>Lactobacillales</taxon>
        <taxon>Carnobacteriaceae</taxon>
        <taxon>Granulicatella</taxon>
    </lineage>
</organism>
<dbReference type="InterPro" id="IPR003313">
    <property type="entry name" value="AraC-bd"/>
</dbReference>
<dbReference type="PANTHER" id="PTHR43280:SF2">
    <property type="entry name" value="HTH-TYPE TRANSCRIPTIONAL REGULATOR EXSA"/>
    <property type="match status" value="1"/>
</dbReference>
<comment type="caution">
    <text evidence="5">The sequence shown here is derived from an EMBL/GenBank/DDBJ whole genome shotgun (WGS) entry which is preliminary data.</text>
</comment>
<dbReference type="Proteomes" id="UP001059480">
    <property type="component" value="Unassembled WGS sequence"/>
</dbReference>
<dbReference type="PROSITE" id="PS01124">
    <property type="entry name" value="HTH_ARAC_FAMILY_2"/>
    <property type="match status" value="1"/>
</dbReference>
<dbReference type="InterPro" id="IPR018060">
    <property type="entry name" value="HTH_AraC"/>
</dbReference>